<feature type="region of interest" description="Disordered" evidence="1">
    <location>
        <begin position="215"/>
        <end position="247"/>
    </location>
</feature>
<dbReference type="InParanoid" id="D8SSD8"/>
<dbReference type="KEGG" id="smo:SELMODRAFT_446555"/>
<dbReference type="OrthoDB" id="1917528at2759"/>
<keyword evidence="3" id="KW-1185">Reference proteome</keyword>
<evidence type="ECO:0000256" key="1">
    <source>
        <dbReference type="SAM" id="MobiDB-lite"/>
    </source>
</evidence>
<dbReference type="EMBL" id="GL377637">
    <property type="protein sequence ID" value="EFJ12800.1"/>
    <property type="molecule type" value="Genomic_DNA"/>
</dbReference>
<feature type="region of interest" description="Disordered" evidence="1">
    <location>
        <begin position="441"/>
        <end position="463"/>
    </location>
</feature>
<dbReference type="Proteomes" id="UP000001514">
    <property type="component" value="Unassembled WGS sequence"/>
</dbReference>
<feature type="region of interest" description="Disordered" evidence="1">
    <location>
        <begin position="320"/>
        <end position="345"/>
    </location>
</feature>
<dbReference type="HOGENOM" id="CLU_592376_0_0_1"/>
<feature type="region of interest" description="Disordered" evidence="1">
    <location>
        <begin position="43"/>
        <end position="64"/>
    </location>
</feature>
<feature type="compositionally biased region" description="Polar residues" evidence="1">
    <location>
        <begin position="322"/>
        <end position="335"/>
    </location>
</feature>
<proteinExistence type="predicted"/>
<feature type="region of interest" description="Disordered" evidence="1">
    <location>
        <begin position="266"/>
        <end position="292"/>
    </location>
</feature>
<protein>
    <submittedName>
        <fullName evidence="2">Uncharacterized protein</fullName>
    </submittedName>
</protein>
<reference evidence="2 3" key="1">
    <citation type="journal article" date="2011" name="Science">
        <title>The Selaginella genome identifies genetic changes associated with the evolution of vascular plants.</title>
        <authorList>
            <person name="Banks J.A."/>
            <person name="Nishiyama T."/>
            <person name="Hasebe M."/>
            <person name="Bowman J.L."/>
            <person name="Gribskov M."/>
            <person name="dePamphilis C."/>
            <person name="Albert V.A."/>
            <person name="Aono N."/>
            <person name="Aoyama T."/>
            <person name="Ambrose B.A."/>
            <person name="Ashton N.W."/>
            <person name="Axtell M.J."/>
            <person name="Barker E."/>
            <person name="Barker M.S."/>
            <person name="Bennetzen J.L."/>
            <person name="Bonawitz N.D."/>
            <person name="Chapple C."/>
            <person name="Cheng C."/>
            <person name="Correa L.G."/>
            <person name="Dacre M."/>
            <person name="DeBarry J."/>
            <person name="Dreyer I."/>
            <person name="Elias M."/>
            <person name="Engstrom E.M."/>
            <person name="Estelle M."/>
            <person name="Feng L."/>
            <person name="Finet C."/>
            <person name="Floyd S.K."/>
            <person name="Frommer W.B."/>
            <person name="Fujita T."/>
            <person name="Gramzow L."/>
            <person name="Gutensohn M."/>
            <person name="Harholt J."/>
            <person name="Hattori M."/>
            <person name="Heyl A."/>
            <person name="Hirai T."/>
            <person name="Hiwatashi Y."/>
            <person name="Ishikawa M."/>
            <person name="Iwata M."/>
            <person name="Karol K.G."/>
            <person name="Koehler B."/>
            <person name="Kolukisaoglu U."/>
            <person name="Kubo M."/>
            <person name="Kurata T."/>
            <person name="Lalonde S."/>
            <person name="Li K."/>
            <person name="Li Y."/>
            <person name="Litt A."/>
            <person name="Lyons E."/>
            <person name="Manning G."/>
            <person name="Maruyama T."/>
            <person name="Michael T.P."/>
            <person name="Mikami K."/>
            <person name="Miyazaki S."/>
            <person name="Morinaga S."/>
            <person name="Murata T."/>
            <person name="Mueller-Roeber B."/>
            <person name="Nelson D.R."/>
            <person name="Obara M."/>
            <person name="Oguri Y."/>
            <person name="Olmstead R.G."/>
            <person name="Onodera N."/>
            <person name="Petersen B.L."/>
            <person name="Pils B."/>
            <person name="Prigge M."/>
            <person name="Rensing S.A."/>
            <person name="Riano-Pachon D.M."/>
            <person name="Roberts A.W."/>
            <person name="Sato Y."/>
            <person name="Scheller H.V."/>
            <person name="Schulz B."/>
            <person name="Schulz C."/>
            <person name="Shakirov E.V."/>
            <person name="Shibagaki N."/>
            <person name="Shinohara N."/>
            <person name="Shippen D.E."/>
            <person name="Soerensen I."/>
            <person name="Sotooka R."/>
            <person name="Sugimoto N."/>
            <person name="Sugita M."/>
            <person name="Sumikawa N."/>
            <person name="Tanurdzic M."/>
            <person name="Theissen G."/>
            <person name="Ulvskov P."/>
            <person name="Wakazuki S."/>
            <person name="Weng J.K."/>
            <person name="Willats W.W."/>
            <person name="Wipf D."/>
            <person name="Wolf P.G."/>
            <person name="Yang L."/>
            <person name="Zimmer A.D."/>
            <person name="Zhu Q."/>
            <person name="Mitros T."/>
            <person name="Hellsten U."/>
            <person name="Loque D."/>
            <person name="Otillar R."/>
            <person name="Salamov A."/>
            <person name="Schmutz J."/>
            <person name="Shapiro H."/>
            <person name="Lindquist E."/>
            <person name="Lucas S."/>
            <person name="Rokhsar D."/>
            <person name="Grigoriev I.V."/>
        </authorList>
    </citation>
    <scope>NUCLEOTIDE SEQUENCE [LARGE SCALE GENOMIC DNA]</scope>
</reference>
<sequence>MGLLKMDRNGSEPSLVPEWLKNNNNNNGGVGIASRHSSFVNRPQHSLNGISDRDSRFYPNFSRGRFPERERDREAWNRDWRSHDRQVGGDRGPSGFHRVPVARLDVENGWCGFKSSERLRMASSNRFVSSRNSSDTDYIDSSMAPKTPEAICSKMPEVFSSKIPEAPSPAFKMSEALVHVASSPIQTAMEQQTQRLEEIALKQSRQLVPMKPSLPKTMVLPRKPMKSSDLKSGQPASPVTPYRTPTPALSVLKATPGRLQVLSKESTAPVANRAPQAPMVDRKPASDGKVGDVHVHEDRKPLAHGQNRSNFYNAIRKKAATNGENRNPQESTAMDTPQKKACEESSTVVSELIRTEESGDAGAVKELKPAEAKHGRWCEEEETALLRSLGWEDKPDGEPLTEEEIYSFVREHMTALASTPSVVNGKNQVVCNVLLDLSGGSLASPSSSGSESEDCELELGKVK</sequence>
<organism evidence="3">
    <name type="scientific">Selaginella moellendorffii</name>
    <name type="common">Spikemoss</name>
    <dbReference type="NCBI Taxonomy" id="88036"/>
    <lineage>
        <taxon>Eukaryota</taxon>
        <taxon>Viridiplantae</taxon>
        <taxon>Streptophyta</taxon>
        <taxon>Embryophyta</taxon>
        <taxon>Tracheophyta</taxon>
        <taxon>Lycopodiopsida</taxon>
        <taxon>Selaginellales</taxon>
        <taxon>Selaginellaceae</taxon>
        <taxon>Selaginella</taxon>
    </lineage>
</organism>
<feature type="compositionally biased region" description="Low complexity" evidence="1">
    <location>
        <begin position="441"/>
        <end position="450"/>
    </location>
</feature>
<accession>D8SSD8</accession>
<dbReference type="PANTHER" id="PTHR34112">
    <property type="entry name" value="C-JUN-AMINO-TERMINAL KINASE-INTERACTING PROTEIN"/>
    <property type="match status" value="1"/>
</dbReference>
<name>D8SSD8_SELML</name>
<dbReference type="Gramene" id="EFJ12800">
    <property type="protein sequence ID" value="EFJ12800"/>
    <property type="gene ID" value="SELMODRAFT_446555"/>
</dbReference>
<evidence type="ECO:0000313" key="3">
    <source>
        <dbReference type="Proteomes" id="UP000001514"/>
    </source>
</evidence>
<dbReference type="AlphaFoldDB" id="D8SSD8"/>
<feature type="compositionally biased region" description="Basic and acidic residues" evidence="1">
    <location>
        <begin position="280"/>
        <end position="292"/>
    </location>
</feature>
<evidence type="ECO:0000313" key="2">
    <source>
        <dbReference type="EMBL" id="EFJ12800.1"/>
    </source>
</evidence>
<dbReference type="PANTHER" id="PTHR34112:SF13">
    <property type="entry name" value="OS04G0448200 PROTEIN"/>
    <property type="match status" value="1"/>
</dbReference>
<gene>
    <name evidence="2" type="ORF">SELMODRAFT_446555</name>
</gene>